<protein>
    <submittedName>
        <fullName evidence="2">SIS domain-containing protein</fullName>
    </submittedName>
</protein>
<dbReference type="PROSITE" id="PS51464">
    <property type="entry name" value="SIS"/>
    <property type="match status" value="1"/>
</dbReference>
<dbReference type="CDD" id="cd05006">
    <property type="entry name" value="SIS_GmhA"/>
    <property type="match status" value="1"/>
</dbReference>
<dbReference type="InterPro" id="IPR050099">
    <property type="entry name" value="SIS_GmhA/DiaA_subfam"/>
</dbReference>
<reference evidence="2 3" key="1">
    <citation type="submission" date="2018-12" db="EMBL/GenBank/DDBJ databases">
        <title>Rubrispira sanarue gen. nov., sp., nov., a member of the order Silvanigrellales, isolated from a brackish lake in Hamamatsu Japan.</title>
        <authorList>
            <person name="Maejima Y."/>
            <person name="Iino T."/>
            <person name="Muraguchi Y."/>
            <person name="Fukuda K."/>
            <person name="Nojiri H."/>
            <person name="Ohkuma M."/>
            <person name="Moriuchi R."/>
            <person name="Dohra H."/>
            <person name="Kimbara K."/>
            <person name="Shintani M."/>
        </authorList>
    </citation>
    <scope>NUCLEOTIDE SEQUENCE [LARGE SCALE GENOMIC DNA]</scope>
    <source>
        <strain evidence="2 3">RF1110005</strain>
    </source>
</reference>
<evidence type="ECO:0000259" key="1">
    <source>
        <dbReference type="PROSITE" id="PS51464"/>
    </source>
</evidence>
<dbReference type="EMBL" id="AP019368">
    <property type="protein sequence ID" value="BBH54067.1"/>
    <property type="molecule type" value="Genomic_DNA"/>
</dbReference>
<evidence type="ECO:0000313" key="2">
    <source>
        <dbReference type="EMBL" id="BBH54067.1"/>
    </source>
</evidence>
<dbReference type="Gene3D" id="3.40.50.10490">
    <property type="entry name" value="Glucose-6-phosphate isomerase like protein, domain 1"/>
    <property type="match status" value="1"/>
</dbReference>
<accession>A0A4V0P2Q7</accession>
<organism evidence="2 3">
    <name type="scientific">Fluviispira sanaruensis</name>
    <dbReference type="NCBI Taxonomy" id="2493639"/>
    <lineage>
        <taxon>Bacteria</taxon>
        <taxon>Pseudomonadati</taxon>
        <taxon>Bdellovibrionota</taxon>
        <taxon>Oligoflexia</taxon>
        <taxon>Silvanigrellales</taxon>
        <taxon>Silvanigrellaceae</taxon>
        <taxon>Fluviispira</taxon>
    </lineage>
</organism>
<dbReference type="InterPro" id="IPR035461">
    <property type="entry name" value="GmhA/DiaA"/>
</dbReference>
<feature type="domain" description="SIS" evidence="1">
    <location>
        <begin position="46"/>
        <end position="212"/>
    </location>
</feature>
<dbReference type="Pfam" id="PF13580">
    <property type="entry name" value="SIS_2"/>
    <property type="match status" value="1"/>
</dbReference>
<dbReference type="InterPro" id="IPR046348">
    <property type="entry name" value="SIS_dom_sf"/>
</dbReference>
<proteinExistence type="predicted"/>
<dbReference type="AlphaFoldDB" id="A0A4V0P2Q7"/>
<dbReference type="GO" id="GO:1901135">
    <property type="term" value="P:carbohydrate derivative metabolic process"/>
    <property type="evidence" value="ECO:0007669"/>
    <property type="project" value="InterPro"/>
</dbReference>
<sequence>MNINMIEKAYRESSSPEIFSKKYINYLCEILNSLDFKAIGNFIELIISAQNRGSHIFFLGNGGSASTASHFANDLSIGTRSWKKPFKALSLTDNNAIITALGNDCGYDEIFVQQLRIHMSPSDVVVAISASGNSPNVIKAVEYANTNDGITIGLSGFDGGALREIANYSIHIPSNKGEYGPVEDAHMVLDHLLNGYLLGMLKYERTAEVKNEL</sequence>
<dbReference type="Proteomes" id="UP000291236">
    <property type="component" value="Chromosome"/>
</dbReference>
<dbReference type="SUPFAM" id="SSF53697">
    <property type="entry name" value="SIS domain"/>
    <property type="match status" value="1"/>
</dbReference>
<dbReference type="RefSeq" id="WP_216678675.1">
    <property type="nucleotide sequence ID" value="NZ_AP019368.1"/>
</dbReference>
<name>A0A4V0P2Q7_FLUSA</name>
<dbReference type="InterPro" id="IPR001347">
    <property type="entry name" value="SIS_dom"/>
</dbReference>
<dbReference type="PANTHER" id="PTHR30390:SF8">
    <property type="entry name" value="SUGAR ISOMERASE (SIS)"/>
    <property type="match status" value="1"/>
</dbReference>
<dbReference type="PANTHER" id="PTHR30390">
    <property type="entry name" value="SEDOHEPTULOSE 7-PHOSPHATE ISOMERASE / DNAA INITIATOR-ASSOCIATING FACTOR FOR REPLICATION INITIATION"/>
    <property type="match status" value="1"/>
</dbReference>
<gene>
    <name evidence="2" type="ORF">JCM31447_25240</name>
</gene>
<keyword evidence="3" id="KW-1185">Reference proteome</keyword>
<dbReference type="KEGG" id="sbf:JCM31447_25240"/>
<dbReference type="GO" id="GO:0097367">
    <property type="term" value="F:carbohydrate derivative binding"/>
    <property type="evidence" value="ECO:0007669"/>
    <property type="project" value="InterPro"/>
</dbReference>
<evidence type="ECO:0000313" key="3">
    <source>
        <dbReference type="Proteomes" id="UP000291236"/>
    </source>
</evidence>